<proteinExistence type="predicted"/>
<accession>A0ABN7RZN0</accession>
<keyword evidence="3" id="KW-1185">Reference proteome</keyword>
<organism evidence="2 3">
    <name type="scientific">Thermobacillus xylanilyticus</name>
    <dbReference type="NCBI Taxonomy" id="76633"/>
    <lineage>
        <taxon>Bacteria</taxon>
        <taxon>Bacillati</taxon>
        <taxon>Bacillota</taxon>
        <taxon>Bacilli</taxon>
        <taxon>Bacillales</taxon>
        <taxon>Paenibacillaceae</taxon>
        <taxon>Thermobacillus</taxon>
    </lineage>
</organism>
<keyword evidence="1" id="KW-1133">Transmembrane helix</keyword>
<reference evidence="2 3" key="1">
    <citation type="submission" date="2021-04" db="EMBL/GenBank/DDBJ databases">
        <authorList>
            <person name="Rakotoarivonina H."/>
        </authorList>
    </citation>
    <scope>NUCLEOTIDE SEQUENCE [LARGE SCALE GENOMIC DNA]</scope>
    <source>
        <strain evidence="2 3">XE</strain>
    </source>
</reference>
<evidence type="ECO:0000256" key="1">
    <source>
        <dbReference type="SAM" id="Phobius"/>
    </source>
</evidence>
<keyword evidence="1" id="KW-0812">Transmembrane</keyword>
<evidence type="ECO:0000313" key="3">
    <source>
        <dbReference type="Proteomes" id="UP000681526"/>
    </source>
</evidence>
<dbReference type="EMBL" id="CAJRAY010000049">
    <property type="protein sequence ID" value="CAG5087532.1"/>
    <property type="molecule type" value="Genomic_DNA"/>
</dbReference>
<comment type="caution">
    <text evidence="2">The sequence shown here is derived from an EMBL/GenBank/DDBJ whole genome shotgun (WGS) entry which is preliminary data.</text>
</comment>
<evidence type="ECO:0000313" key="2">
    <source>
        <dbReference type="EMBL" id="CAG5087532.1"/>
    </source>
</evidence>
<keyword evidence="1" id="KW-0472">Membrane</keyword>
<name>A0ABN7RZN0_THEXY</name>
<feature type="transmembrane region" description="Helical" evidence="1">
    <location>
        <begin position="61"/>
        <end position="81"/>
    </location>
</feature>
<dbReference type="Proteomes" id="UP000681526">
    <property type="component" value="Unassembled WGS sequence"/>
</dbReference>
<gene>
    <name evidence="2" type="primary">txxe 2188</name>
    <name evidence="2" type="ORF">TXXE_11015</name>
</gene>
<sequence>MQGGNWRREEAVAVIPTDDELKRELAHGPLKRSGFDERLRRRIEERLDENPVRRPFRPFRLAGMGMGVCLVIAAVVLLIRLHPVNTGGTQQQLADSSGSDTVAGSAAAVADAEETPRRSVLLLGLRQDTDGEASAYRTLLVSGGPDASDWSAADGDGIIMPYRTDFWRLDVQEIQGNNGTFRLVGAYNASRGDTGTLPPVRAGGGGIGPIEERILFAGNRYVGIARLTSGEWTYRMMDIADLSQPRNVRLIASDAERHMVPAVQTDGRLGVAETDMPERLGGIDEWTLARKAGRWIAVGRDEGAGKRMENTIPRELPYAIGSVIVAHNELALYWDDIRAVQPAAVDAVTSPARNMAVILTDRKIVIYSMKNGKLDREMLDMELKPGETVIMAEWATHVDYVDEWIRRVSELFGEAPASRALP</sequence>
<protein>
    <submittedName>
        <fullName evidence="2">Uncharacterized protein</fullName>
    </submittedName>
</protein>